<evidence type="ECO:0000313" key="1">
    <source>
        <dbReference type="EMBL" id="PSH60487.1"/>
    </source>
</evidence>
<dbReference type="AlphaFoldDB" id="A0A2P7B1Z2"/>
<gene>
    <name evidence="1" type="ORF">CU100_07380</name>
</gene>
<dbReference type="EMBL" id="PGGN01000001">
    <property type="protein sequence ID" value="PSH60487.1"/>
    <property type="molecule type" value="Genomic_DNA"/>
</dbReference>
<dbReference type="SUPFAM" id="SSF52540">
    <property type="entry name" value="P-loop containing nucleoside triphosphate hydrolases"/>
    <property type="match status" value="1"/>
</dbReference>
<dbReference type="Pfam" id="PF19798">
    <property type="entry name" value="Sulfotransfer_5"/>
    <property type="match status" value="1"/>
</dbReference>
<sequence>MMEKRGDFIVFGEPYCNCYLDTAVFSSGDDNSARPFSQVTDDLLKLSSTSRVFVKEMAHHVVGYIGDEVFERGENTFLIRDPRLSIPSLYTILNDYSERDTGFDSQLELFEKTRIRTGRVPVVIDGEALRQDPVRVVTAYFGALGLDPMLDALNWQKGGRSDWAGREEWHTAAGNSTGFAPPACEPDLDRFPLRVRQTIERCLPIYEHLLGFAVHGG</sequence>
<dbReference type="Proteomes" id="UP000241158">
    <property type="component" value="Unassembled WGS sequence"/>
</dbReference>
<dbReference type="InterPro" id="IPR027417">
    <property type="entry name" value="P-loop_NTPase"/>
</dbReference>
<accession>A0A2P7B1Z2</accession>
<dbReference type="InterPro" id="IPR053226">
    <property type="entry name" value="Pyrrolopyrazine_biosynth_F"/>
</dbReference>
<reference evidence="2" key="1">
    <citation type="submission" date="2017-11" db="EMBL/GenBank/DDBJ databases">
        <authorList>
            <person name="Kuznetsova I."/>
            <person name="Sazanova A."/>
            <person name="Chirak E."/>
            <person name="Safronova V."/>
            <person name="Willems A."/>
        </authorList>
    </citation>
    <scope>NUCLEOTIDE SEQUENCE [LARGE SCALE GENOMIC DNA]</scope>
    <source>
        <strain evidence="2">PEPV15</strain>
    </source>
</reference>
<dbReference type="PANTHER" id="PTHR48419">
    <property type="entry name" value="SULFOTRANSFERASE DOMAIN-CONTAINING PROTEIN"/>
    <property type="match status" value="1"/>
</dbReference>
<evidence type="ECO:0000313" key="2">
    <source>
        <dbReference type="Proteomes" id="UP000241158"/>
    </source>
</evidence>
<dbReference type="PANTHER" id="PTHR48419:SF1">
    <property type="entry name" value="SULFOTRANSFERASE DOMAIN-CONTAINING PROTEIN"/>
    <property type="match status" value="1"/>
</dbReference>
<name>A0A2P7B1Z2_9HYPH</name>
<keyword evidence="2" id="KW-1185">Reference proteome</keyword>
<proteinExistence type="predicted"/>
<comment type="caution">
    <text evidence="1">The sequence shown here is derived from an EMBL/GenBank/DDBJ whole genome shotgun (WGS) entry which is preliminary data.</text>
</comment>
<protein>
    <recommendedName>
        <fullName evidence="3">Sulfotransferase family protein</fullName>
    </recommendedName>
</protein>
<evidence type="ECO:0008006" key="3">
    <source>
        <dbReference type="Google" id="ProtNLM"/>
    </source>
</evidence>
<organism evidence="1 2">
    <name type="scientific">Phyllobacterium endophyticum</name>
    <dbReference type="NCBI Taxonomy" id="1149773"/>
    <lineage>
        <taxon>Bacteria</taxon>
        <taxon>Pseudomonadati</taxon>
        <taxon>Pseudomonadota</taxon>
        <taxon>Alphaproteobacteria</taxon>
        <taxon>Hyphomicrobiales</taxon>
        <taxon>Phyllobacteriaceae</taxon>
        <taxon>Phyllobacterium</taxon>
    </lineage>
</organism>